<comment type="subunit">
    <text evidence="2 7">Heterodimer of SbcC and SbcD.</text>
</comment>
<dbReference type="GO" id="GO:0006260">
    <property type="term" value="P:DNA replication"/>
    <property type="evidence" value="ECO:0007669"/>
    <property type="project" value="UniProtKB-KW"/>
</dbReference>
<dbReference type="GO" id="GO:0006310">
    <property type="term" value="P:DNA recombination"/>
    <property type="evidence" value="ECO:0007669"/>
    <property type="project" value="UniProtKB-KW"/>
</dbReference>
<dbReference type="AlphaFoldDB" id="A0A6I0F2S2"/>
<dbReference type="PANTHER" id="PTHR30337">
    <property type="entry name" value="COMPONENT OF ATP-DEPENDENT DSDNA EXONUCLEASE"/>
    <property type="match status" value="1"/>
</dbReference>
<keyword evidence="7" id="KW-0255">Endonuclease</keyword>
<dbReference type="Proteomes" id="UP000468766">
    <property type="component" value="Unassembled WGS sequence"/>
</dbReference>
<evidence type="ECO:0000256" key="5">
    <source>
        <dbReference type="ARBA" id="ARBA00022801"/>
    </source>
</evidence>
<organism evidence="10 11">
    <name type="scientific">Heliorestis acidaminivorans</name>
    <dbReference type="NCBI Taxonomy" id="553427"/>
    <lineage>
        <taxon>Bacteria</taxon>
        <taxon>Bacillati</taxon>
        <taxon>Bacillota</taxon>
        <taxon>Clostridia</taxon>
        <taxon>Eubacteriales</taxon>
        <taxon>Heliobacteriaceae</taxon>
        <taxon>Heliorestis</taxon>
    </lineage>
</organism>
<dbReference type="InterPro" id="IPR041796">
    <property type="entry name" value="Mre11_N"/>
</dbReference>
<evidence type="ECO:0000259" key="8">
    <source>
        <dbReference type="Pfam" id="PF00149"/>
    </source>
</evidence>
<evidence type="ECO:0000256" key="2">
    <source>
        <dbReference type="ARBA" id="ARBA00011322"/>
    </source>
</evidence>
<dbReference type="InterPro" id="IPR004843">
    <property type="entry name" value="Calcineurin-like_PHP"/>
</dbReference>
<evidence type="ECO:0000313" key="10">
    <source>
        <dbReference type="EMBL" id="KAB2954281.1"/>
    </source>
</evidence>
<evidence type="ECO:0000256" key="4">
    <source>
        <dbReference type="ARBA" id="ARBA00022722"/>
    </source>
</evidence>
<evidence type="ECO:0000313" key="11">
    <source>
        <dbReference type="Proteomes" id="UP000468766"/>
    </source>
</evidence>
<comment type="similarity">
    <text evidence="1 7">Belongs to the SbcD family.</text>
</comment>
<evidence type="ECO:0000256" key="7">
    <source>
        <dbReference type="RuleBase" id="RU363069"/>
    </source>
</evidence>
<dbReference type="Pfam" id="PF12320">
    <property type="entry name" value="SbcD_C"/>
    <property type="match status" value="1"/>
</dbReference>
<keyword evidence="7" id="KW-0235">DNA replication</keyword>
<evidence type="ECO:0000259" key="9">
    <source>
        <dbReference type="Pfam" id="PF12320"/>
    </source>
</evidence>
<comment type="function">
    <text evidence="7">SbcCD cleaves DNA hairpin structures. These structures can inhibit DNA replication and are intermediates in certain DNA recombination reactions. The complex acts as a 3'-&gt;5' double strand exonuclease that can open hairpins. It also has a 5' single-strand endonuclease activity.</text>
</comment>
<keyword evidence="11" id="KW-1185">Reference proteome</keyword>
<dbReference type="InterPro" id="IPR026843">
    <property type="entry name" value="SbcD_C"/>
</dbReference>
<dbReference type="Gene3D" id="3.60.21.10">
    <property type="match status" value="1"/>
</dbReference>
<evidence type="ECO:0000256" key="3">
    <source>
        <dbReference type="ARBA" id="ARBA00013365"/>
    </source>
</evidence>
<feature type="domain" description="Nuclease SbcCD subunit D C-terminal" evidence="9">
    <location>
        <begin position="302"/>
        <end position="386"/>
    </location>
</feature>
<keyword evidence="4 7" id="KW-0540">Nuclease</keyword>
<protein>
    <recommendedName>
        <fullName evidence="3 7">Nuclease SbcCD subunit D</fullName>
    </recommendedName>
</protein>
<dbReference type="NCBIfam" id="TIGR00619">
    <property type="entry name" value="sbcd"/>
    <property type="match status" value="1"/>
</dbReference>
<accession>A0A6I0F2S2</accession>
<dbReference type="EMBL" id="WBXO01000001">
    <property type="protein sequence ID" value="KAB2954281.1"/>
    <property type="molecule type" value="Genomic_DNA"/>
</dbReference>
<keyword evidence="5 7" id="KW-0378">Hydrolase</keyword>
<dbReference type="OrthoDB" id="9773856at2"/>
<reference evidence="10 11" key="1">
    <citation type="submission" date="2019-10" db="EMBL/GenBank/DDBJ databases">
        <title>Whole-genome sequence of the extremophile Heliorestis acidaminivorans DSM 24790.</title>
        <authorList>
            <person name="Kyndt J.A."/>
            <person name="Meyer T.E."/>
        </authorList>
    </citation>
    <scope>NUCLEOTIDE SEQUENCE [LARGE SCALE GENOMIC DNA]</scope>
    <source>
        <strain evidence="10 11">DSM 24790</strain>
    </source>
</reference>
<keyword evidence="7" id="KW-0233">DNA recombination</keyword>
<dbReference type="CDD" id="cd00840">
    <property type="entry name" value="MPP_Mre11_N"/>
    <property type="match status" value="1"/>
</dbReference>
<dbReference type="GO" id="GO:0008408">
    <property type="term" value="F:3'-5' exonuclease activity"/>
    <property type="evidence" value="ECO:0007669"/>
    <property type="project" value="InterPro"/>
</dbReference>
<proteinExistence type="inferred from homology"/>
<evidence type="ECO:0000256" key="6">
    <source>
        <dbReference type="ARBA" id="ARBA00022839"/>
    </source>
</evidence>
<dbReference type="InterPro" id="IPR004593">
    <property type="entry name" value="SbcD"/>
</dbReference>
<keyword evidence="6 7" id="KW-0269">Exonuclease</keyword>
<comment type="caution">
    <text evidence="10">The sequence shown here is derived from an EMBL/GenBank/DDBJ whole genome shotgun (WGS) entry which is preliminary data.</text>
</comment>
<feature type="domain" description="Calcineurin-like phosphoesterase" evidence="8">
    <location>
        <begin position="1"/>
        <end position="244"/>
    </location>
</feature>
<dbReference type="InterPro" id="IPR029052">
    <property type="entry name" value="Metallo-depent_PP-like"/>
</dbReference>
<dbReference type="GO" id="GO:0004519">
    <property type="term" value="F:endonuclease activity"/>
    <property type="evidence" value="ECO:0007669"/>
    <property type="project" value="UniProtKB-KW"/>
</dbReference>
<evidence type="ECO:0000256" key="1">
    <source>
        <dbReference type="ARBA" id="ARBA00010555"/>
    </source>
</evidence>
<dbReference type="Pfam" id="PF00149">
    <property type="entry name" value="Metallophos"/>
    <property type="match status" value="1"/>
</dbReference>
<dbReference type="RefSeq" id="WP_151617727.1">
    <property type="nucleotide sequence ID" value="NZ_WBXO01000001.1"/>
</dbReference>
<gene>
    <name evidence="7" type="primary">sbcD</name>
    <name evidence="10" type="ORF">F9B85_00885</name>
</gene>
<dbReference type="PANTHER" id="PTHR30337:SF0">
    <property type="entry name" value="NUCLEASE SBCCD SUBUNIT D"/>
    <property type="match status" value="1"/>
</dbReference>
<name>A0A6I0F2S2_9FIRM</name>
<dbReference type="InterPro" id="IPR050535">
    <property type="entry name" value="DNA_Repair-Maintenance_Comp"/>
</dbReference>
<sequence>MRLLHTSDWHLGKTLEGHGRYAEQIEFVNEICDICDREKVDVVLIAGDIYQHANPSASAEELFYKAISRLSNNGSRAVVIIAGNHDNPERLCASTPLADEMGISLLGLPKNALAPYEPALPKRVKRIKAGASWVELAVPDCDHNVVIAALPYPSEGRLRELLSLSTQDNELRKGYNERLKQIFQELSTNFREDTVNVVLSHLYVCGGENTDSESPIQIGGAYAVDRAIFPEKAQYVALGHLHRPQNIKSEQVPIRYAGSPLAYSFSEAGQAKSVTIVDLMPGQKAQLFEIPLSSGKPLVKWVVRGGIEELEKRVASGEDSQAWIDLQLYLKRQPTIDEIQNIKSLHSGFVNVGVKVGLEAEKEIVAEKLGQLSLEQRFIRFYQRQTGEEEPEEELIKLFLELVQHNEEEYSEARDREEVSA</sequence>
<dbReference type="SUPFAM" id="SSF56300">
    <property type="entry name" value="Metallo-dependent phosphatases"/>
    <property type="match status" value="1"/>
</dbReference>